<accession>A0A0E3LCH3</accession>
<organism evidence="1 2">
    <name type="scientific">Methanosarcina siciliae C2J</name>
    <dbReference type="NCBI Taxonomy" id="1434118"/>
    <lineage>
        <taxon>Archaea</taxon>
        <taxon>Methanobacteriati</taxon>
        <taxon>Methanobacteriota</taxon>
        <taxon>Stenosarchaea group</taxon>
        <taxon>Methanomicrobia</taxon>
        <taxon>Methanosarcinales</taxon>
        <taxon>Methanosarcinaceae</taxon>
        <taxon>Methanosarcina</taxon>
    </lineage>
</organism>
<dbReference type="Proteomes" id="UP000033123">
    <property type="component" value="Chromosome"/>
</dbReference>
<name>A0A0E3LCH3_9EURY</name>
<dbReference type="GeneID" id="24870502"/>
<dbReference type="RefSeq" id="WP_048180394.1">
    <property type="nucleotide sequence ID" value="NZ_CP009508.1"/>
</dbReference>
<evidence type="ECO:0000313" key="2">
    <source>
        <dbReference type="Proteomes" id="UP000033123"/>
    </source>
</evidence>
<gene>
    <name evidence="1" type="ORF">MSSAC_0931</name>
</gene>
<proteinExistence type="predicted"/>
<dbReference type="PATRIC" id="fig|1434118.4.peg.1192"/>
<dbReference type="EMBL" id="CP009508">
    <property type="protein sequence ID" value="AKB35521.1"/>
    <property type="molecule type" value="Genomic_DNA"/>
</dbReference>
<evidence type="ECO:0000313" key="1">
    <source>
        <dbReference type="EMBL" id="AKB35521.1"/>
    </source>
</evidence>
<sequence>MKSVHAIRKFGGKKYGAIKKTYPPEGRLTPEFIEEVECSRQKVQEGKGIKFNTVEDFFSSLEK</sequence>
<dbReference type="KEGG" id="msj:MSSAC_0931"/>
<reference evidence="1 2" key="1">
    <citation type="submission" date="2014-07" db="EMBL/GenBank/DDBJ databases">
        <title>Methanogenic archaea and the global carbon cycle.</title>
        <authorList>
            <person name="Henriksen J.R."/>
            <person name="Luke J."/>
            <person name="Reinhart S."/>
            <person name="Benedict M.N."/>
            <person name="Youngblut N.D."/>
            <person name="Metcalf M.E."/>
            <person name="Whitaker R.J."/>
            <person name="Metcalf W.W."/>
        </authorList>
    </citation>
    <scope>NUCLEOTIDE SEQUENCE [LARGE SCALE GENOMIC DNA]</scope>
    <source>
        <strain evidence="1 2">C2J</strain>
    </source>
</reference>
<protein>
    <submittedName>
        <fullName evidence="1">Uncharacterized protein</fullName>
    </submittedName>
</protein>
<dbReference type="AlphaFoldDB" id="A0A0E3LCH3"/>
<dbReference type="HOGENOM" id="CLU_2766011_0_0_2"/>